<name>A0A498IRW9_MALDO</name>
<dbReference type="EMBL" id="RDQH01000337">
    <property type="protein sequence ID" value="RXH84211.1"/>
    <property type="molecule type" value="Genomic_DNA"/>
</dbReference>
<gene>
    <name evidence="2" type="ORF">DVH24_027110</name>
</gene>
<dbReference type="Proteomes" id="UP000290289">
    <property type="component" value="Chromosome 11"/>
</dbReference>
<keyword evidence="1" id="KW-0812">Transmembrane</keyword>
<keyword evidence="1" id="KW-0472">Membrane</keyword>
<reference evidence="2 3" key="1">
    <citation type="submission" date="2018-10" db="EMBL/GenBank/DDBJ databases">
        <title>A high-quality apple genome assembly.</title>
        <authorList>
            <person name="Hu J."/>
        </authorList>
    </citation>
    <scope>NUCLEOTIDE SEQUENCE [LARGE SCALE GENOMIC DNA]</scope>
    <source>
        <strain evidence="3">cv. HFTH1</strain>
        <tissue evidence="2">Young leaf</tissue>
    </source>
</reference>
<sequence>MAFVLWVQGWVCGCRWVFSLAVLTLSFTPPLDPGFALLKAFSLPQGMACDLCLELWLLVDWSHTSSLYFGVMDLSKSMLKLECSASLMVLLWFGHANLAVALFGLLVNGRIWNLCRMRFIVAALLDLWMWQPDLSYVVAPL</sequence>
<organism evidence="2 3">
    <name type="scientific">Malus domestica</name>
    <name type="common">Apple</name>
    <name type="synonym">Pyrus malus</name>
    <dbReference type="NCBI Taxonomy" id="3750"/>
    <lineage>
        <taxon>Eukaryota</taxon>
        <taxon>Viridiplantae</taxon>
        <taxon>Streptophyta</taxon>
        <taxon>Embryophyta</taxon>
        <taxon>Tracheophyta</taxon>
        <taxon>Spermatophyta</taxon>
        <taxon>Magnoliopsida</taxon>
        <taxon>eudicotyledons</taxon>
        <taxon>Gunneridae</taxon>
        <taxon>Pentapetalae</taxon>
        <taxon>rosids</taxon>
        <taxon>fabids</taxon>
        <taxon>Rosales</taxon>
        <taxon>Rosaceae</taxon>
        <taxon>Amygdaloideae</taxon>
        <taxon>Maleae</taxon>
        <taxon>Malus</taxon>
    </lineage>
</organism>
<feature type="transmembrane region" description="Helical" evidence="1">
    <location>
        <begin position="85"/>
        <end position="107"/>
    </location>
</feature>
<evidence type="ECO:0000313" key="2">
    <source>
        <dbReference type="EMBL" id="RXH84211.1"/>
    </source>
</evidence>
<proteinExistence type="predicted"/>
<keyword evidence="1" id="KW-1133">Transmembrane helix</keyword>
<evidence type="ECO:0000256" key="1">
    <source>
        <dbReference type="SAM" id="Phobius"/>
    </source>
</evidence>
<accession>A0A498IRW9</accession>
<dbReference type="AlphaFoldDB" id="A0A498IRW9"/>
<keyword evidence="3" id="KW-1185">Reference proteome</keyword>
<comment type="caution">
    <text evidence="2">The sequence shown here is derived from an EMBL/GenBank/DDBJ whole genome shotgun (WGS) entry which is preliminary data.</text>
</comment>
<evidence type="ECO:0000313" key="3">
    <source>
        <dbReference type="Proteomes" id="UP000290289"/>
    </source>
</evidence>
<protein>
    <submittedName>
        <fullName evidence="2">Uncharacterized protein</fullName>
    </submittedName>
</protein>